<evidence type="ECO:0000313" key="3">
    <source>
        <dbReference type="Proteomes" id="UP000758603"/>
    </source>
</evidence>
<feature type="transmembrane region" description="Helical" evidence="1">
    <location>
        <begin position="143"/>
        <end position="164"/>
    </location>
</feature>
<protein>
    <submittedName>
        <fullName evidence="2">Uncharacterized protein</fullName>
    </submittedName>
</protein>
<keyword evidence="1" id="KW-1133">Transmembrane helix</keyword>
<dbReference type="EMBL" id="JAGPXC010000004">
    <property type="protein sequence ID" value="KAH6653839.1"/>
    <property type="molecule type" value="Genomic_DNA"/>
</dbReference>
<keyword evidence="1" id="KW-0812">Transmembrane</keyword>
<proteinExistence type="predicted"/>
<gene>
    <name evidence="2" type="ORF">BKA67DRAFT_261932</name>
</gene>
<feature type="transmembrane region" description="Helical" evidence="1">
    <location>
        <begin position="109"/>
        <end position="131"/>
    </location>
</feature>
<reference evidence="2" key="1">
    <citation type="journal article" date="2021" name="Nat. Commun.">
        <title>Genetic determinants of endophytism in the Arabidopsis root mycobiome.</title>
        <authorList>
            <person name="Mesny F."/>
            <person name="Miyauchi S."/>
            <person name="Thiergart T."/>
            <person name="Pickel B."/>
            <person name="Atanasova L."/>
            <person name="Karlsson M."/>
            <person name="Huettel B."/>
            <person name="Barry K.W."/>
            <person name="Haridas S."/>
            <person name="Chen C."/>
            <person name="Bauer D."/>
            <person name="Andreopoulos W."/>
            <person name="Pangilinan J."/>
            <person name="LaButti K."/>
            <person name="Riley R."/>
            <person name="Lipzen A."/>
            <person name="Clum A."/>
            <person name="Drula E."/>
            <person name="Henrissat B."/>
            <person name="Kohler A."/>
            <person name="Grigoriev I.V."/>
            <person name="Martin F.M."/>
            <person name="Hacquard S."/>
        </authorList>
    </citation>
    <scope>NUCLEOTIDE SEQUENCE</scope>
    <source>
        <strain evidence="2">MPI-SDFR-AT-0073</strain>
    </source>
</reference>
<comment type="caution">
    <text evidence="2">The sequence shown here is derived from an EMBL/GenBank/DDBJ whole genome shotgun (WGS) entry which is preliminary data.</text>
</comment>
<evidence type="ECO:0000256" key="1">
    <source>
        <dbReference type="SAM" id="Phobius"/>
    </source>
</evidence>
<name>A0A9P8ZXC2_9PEZI</name>
<keyword evidence="1" id="KW-0472">Membrane</keyword>
<sequence length="335" mass="36255">MANPASKCRGFTHPVILLIRSSLPPTARPNVSKSGTSPCLRLQQSSRFFASGMRPSKKTVTNSKPLPVVKTTAKAAAPSTRPAASSSYAQALAQRPGGAVLYEGAGQRAFIASSYMAGFTCIGGAALNTIFNVYNVPPGVPEWTAYAFGSVGLMLAILGMNFVLKPANIVRRITLLPAVAAAPKTKGGYVPPAKLQVEVLYRRLNPIPGLPLKKQIVEPRDIVLKSRMYNPRPFGSQPGPTLSQEWIQHKKAKSGYDKEHLMTAPIRDAGWIFSGFFAAVRRGLTGEGFAPIEVKGQMLKLDISNGYILEEGKAMDRVLRIEEEQDSRPSMLFKS</sequence>
<evidence type="ECO:0000313" key="2">
    <source>
        <dbReference type="EMBL" id="KAH6653839.1"/>
    </source>
</evidence>
<dbReference type="OrthoDB" id="4140442at2759"/>
<accession>A0A9P8ZXC2</accession>
<organism evidence="2 3">
    <name type="scientific">Truncatella angustata</name>
    <dbReference type="NCBI Taxonomy" id="152316"/>
    <lineage>
        <taxon>Eukaryota</taxon>
        <taxon>Fungi</taxon>
        <taxon>Dikarya</taxon>
        <taxon>Ascomycota</taxon>
        <taxon>Pezizomycotina</taxon>
        <taxon>Sordariomycetes</taxon>
        <taxon>Xylariomycetidae</taxon>
        <taxon>Amphisphaeriales</taxon>
        <taxon>Sporocadaceae</taxon>
        <taxon>Truncatella</taxon>
    </lineage>
</organism>
<dbReference type="Proteomes" id="UP000758603">
    <property type="component" value="Unassembled WGS sequence"/>
</dbReference>
<keyword evidence="3" id="KW-1185">Reference proteome</keyword>
<dbReference type="AlphaFoldDB" id="A0A9P8ZXC2"/>
<dbReference type="RefSeq" id="XP_045958109.1">
    <property type="nucleotide sequence ID" value="XM_046095825.1"/>
</dbReference>
<dbReference type="GeneID" id="70124718"/>